<dbReference type="SMART" id="SM00065">
    <property type="entry name" value="GAF"/>
    <property type="match status" value="1"/>
</dbReference>
<keyword evidence="6" id="KW-1185">Reference proteome</keyword>
<dbReference type="NCBIfam" id="TIGR00254">
    <property type="entry name" value="GGDEF"/>
    <property type="match status" value="1"/>
</dbReference>
<feature type="transmembrane region" description="Helical" evidence="3">
    <location>
        <begin position="50"/>
        <end position="68"/>
    </location>
</feature>
<dbReference type="PANTHER" id="PTHR45138">
    <property type="entry name" value="REGULATORY COMPONENTS OF SENSORY TRANSDUCTION SYSTEM"/>
    <property type="match status" value="1"/>
</dbReference>
<dbReference type="SMART" id="SM00267">
    <property type="entry name" value="GGDEF"/>
    <property type="match status" value="1"/>
</dbReference>
<feature type="transmembrane region" description="Helical" evidence="3">
    <location>
        <begin position="74"/>
        <end position="103"/>
    </location>
</feature>
<name>A0A2U3QL87_9BACT</name>
<dbReference type="SUPFAM" id="SSF55781">
    <property type="entry name" value="GAF domain-like"/>
    <property type="match status" value="2"/>
</dbReference>
<keyword evidence="3" id="KW-1133">Transmembrane helix</keyword>
<proteinExistence type="predicted"/>
<keyword evidence="5" id="KW-0548">Nucleotidyltransferase</keyword>
<comment type="catalytic activity">
    <reaction evidence="2">
        <text>2 GTP = 3',3'-c-di-GMP + 2 diphosphate</text>
        <dbReference type="Rhea" id="RHEA:24898"/>
        <dbReference type="ChEBI" id="CHEBI:33019"/>
        <dbReference type="ChEBI" id="CHEBI:37565"/>
        <dbReference type="ChEBI" id="CHEBI:58805"/>
        <dbReference type="EC" id="2.7.7.65"/>
    </reaction>
</comment>
<dbReference type="PROSITE" id="PS50887">
    <property type="entry name" value="GGDEF"/>
    <property type="match status" value="1"/>
</dbReference>
<protein>
    <recommendedName>
        <fullName evidence="1">diguanylate cyclase</fullName>
        <ecNumber evidence="1">2.7.7.65</ecNumber>
    </recommendedName>
</protein>
<dbReference type="InterPro" id="IPR029016">
    <property type="entry name" value="GAF-like_dom_sf"/>
</dbReference>
<dbReference type="GO" id="GO:0052621">
    <property type="term" value="F:diguanylate cyclase activity"/>
    <property type="evidence" value="ECO:0007669"/>
    <property type="project" value="UniProtKB-EC"/>
</dbReference>
<accession>A0A2U3QL87</accession>
<dbReference type="InterPro" id="IPR043128">
    <property type="entry name" value="Rev_trsase/Diguanyl_cyclase"/>
</dbReference>
<dbReference type="Pfam" id="PF00990">
    <property type="entry name" value="GGDEF"/>
    <property type="match status" value="1"/>
</dbReference>
<evidence type="ECO:0000259" key="4">
    <source>
        <dbReference type="PROSITE" id="PS50887"/>
    </source>
</evidence>
<keyword evidence="3" id="KW-0472">Membrane</keyword>
<keyword evidence="3" id="KW-0812">Transmembrane</keyword>
<feature type="transmembrane region" description="Helical" evidence="3">
    <location>
        <begin position="24"/>
        <end position="43"/>
    </location>
</feature>
<dbReference type="GO" id="GO:0043709">
    <property type="term" value="P:cell adhesion involved in single-species biofilm formation"/>
    <property type="evidence" value="ECO:0007669"/>
    <property type="project" value="TreeGrafter"/>
</dbReference>
<dbReference type="InterPro" id="IPR050469">
    <property type="entry name" value="Diguanylate_Cyclase"/>
</dbReference>
<evidence type="ECO:0000313" key="5">
    <source>
        <dbReference type="EMBL" id="SPQ02125.1"/>
    </source>
</evidence>
<dbReference type="GO" id="GO:1902201">
    <property type="term" value="P:negative regulation of bacterial-type flagellum-dependent cell motility"/>
    <property type="evidence" value="ECO:0007669"/>
    <property type="project" value="TreeGrafter"/>
</dbReference>
<dbReference type="CDD" id="cd01949">
    <property type="entry name" value="GGDEF"/>
    <property type="match status" value="1"/>
</dbReference>
<dbReference type="EMBL" id="OUUY01000143">
    <property type="protein sequence ID" value="SPQ02125.1"/>
    <property type="molecule type" value="Genomic_DNA"/>
</dbReference>
<dbReference type="SUPFAM" id="SSF55073">
    <property type="entry name" value="Nucleotide cyclase"/>
    <property type="match status" value="1"/>
</dbReference>
<dbReference type="Gene3D" id="3.30.70.270">
    <property type="match status" value="1"/>
</dbReference>
<dbReference type="InterPro" id="IPR000160">
    <property type="entry name" value="GGDEF_dom"/>
</dbReference>
<feature type="domain" description="GGDEF" evidence="4">
    <location>
        <begin position="531"/>
        <end position="664"/>
    </location>
</feature>
<dbReference type="AlphaFoldDB" id="A0A2U3QL87"/>
<evidence type="ECO:0000256" key="3">
    <source>
        <dbReference type="SAM" id="Phobius"/>
    </source>
</evidence>
<evidence type="ECO:0000256" key="1">
    <source>
        <dbReference type="ARBA" id="ARBA00012528"/>
    </source>
</evidence>
<dbReference type="Pfam" id="PF13185">
    <property type="entry name" value="GAF_2"/>
    <property type="match status" value="1"/>
</dbReference>
<evidence type="ECO:0000256" key="2">
    <source>
        <dbReference type="ARBA" id="ARBA00034247"/>
    </source>
</evidence>
<reference evidence="6" key="1">
    <citation type="submission" date="2018-03" db="EMBL/GenBank/DDBJ databases">
        <authorList>
            <person name="Zecchin S."/>
        </authorList>
    </citation>
    <scope>NUCLEOTIDE SEQUENCE [LARGE SCALE GENOMIC DNA]</scope>
</reference>
<evidence type="ECO:0000313" key="6">
    <source>
        <dbReference type="Proteomes" id="UP000245125"/>
    </source>
</evidence>
<dbReference type="Proteomes" id="UP000245125">
    <property type="component" value="Unassembled WGS sequence"/>
</dbReference>
<keyword evidence="5" id="KW-0808">Transferase</keyword>
<dbReference type="EC" id="2.7.7.65" evidence="1"/>
<gene>
    <name evidence="5" type="ORF">NBG4_910009</name>
</gene>
<dbReference type="FunFam" id="3.30.70.270:FF:000001">
    <property type="entry name" value="Diguanylate cyclase domain protein"/>
    <property type="match status" value="1"/>
</dbReference>
<dbReference type="InterPro" id="IPR003018">
    <property type="entry name" value="GAF"/>
</dbReference>
<dbReference type="PANTHER" id="PTHR45138:SF9">
    <property type="entry name" value="DIGUANYLATE CYCLASE DGCM-RELATED"/>
    <property type="match status" value="1"/>
</dbReference>
<organism evidence="5 6">
    <name type="scientific">Candidatus Sulfobium mesophilum</name>
    <dbReference type="NCBI Taxonomy" id="2016548"/>
    <lineage>
        <taxon>Bacteria</taxon>
        <taxon>Pseudomonadati</taxon>
        <taxon>Nitrospirota</taxon>
        <taxon>Nitrospiria</taxon>
        <taxon>Nitrospirales</taxon>
        <taxon>Nitrospiraceae</taxon>
        <taxon>Candidatus Sulfobium</taxon>
    </lineage>
</organism>
<dbReference type="Gene3D" id="3.30.450.40">
    <property type="match status" value="2"/>
</dbReference>
<sequence>MLLLLFISWLFLLADFPVTHPLIWFPLSAVAVLVYAFFIYSAGERELSTEFLLASLIIISGIISALKLQWLKLIFFPVVVTIIYFYPVKVIFRLSLLVPVVGMKDSLSGFVSFLLQKTPFSTETLIEEAAFSLALMLSAVVAGVMSERQKKQKDDIERSLGDIREKAKWVTREAGMESLSNDEMTVHYLASERIANEEIKELLLTIKKAVLADSANFFVPCSKGLELRCTTEDRDYVVTDNGGVIAACLRERRTFSSGNLTENAIDLGYHKKGKTRITSVIAIPISESSAVIGVLAVDSSRYQAFSGIEGTEKTVGMFADHLGRILERQRISRALNRELSGLKILERESSSLVASLKIDEISEKLCKVAEKISGGQSFFFIIQGRNFELKYHTSAVREGPVIFNLSGTIVNFAVENRHRHYVPDLRNYASVNVMPFETEGVLSAMAIPLIYENALLGLLVILSREANFLDASRINLLDIFCNQASTSIANAMLHARIEKMATTDGLTGLFNHRIFQEKLSEQFNRLKRFPEPISLVLADIDHFKRVNDTYGHPVGDLVLKGVAQVLKETIRDIDIPARYGGEEFAVILPGTSSEGARNIAERLRQKVKGAPFSSNGRRIDVSVSIGIATSPSDAKSKEGLIERADKALYHAKRNGRDRCVVWSGISQ</sequence>
<dbReference type="GO" id="GO:0005886">
    <property type="term" value="C:plasma membrane"/>
    <property type="evidence" value="ECO:0007669"/>
    <property type="project" value="TreeGrafter"/>
</dbReference>
<dbReference type="InterPro" id="IPR029787">
    <property type="entry name" value="Nucleotide_cyclase"/>
</dbReference>